<accession>A0A2U2MSU8</accession>
<dbReference type="Gene3D" id="3.40.1710.10">
    <property type="entry name" value="abc type-2 transporter like domain"/>
    <property type="match status" value="1"/>
</dbReference>
<dbReference type="AlphaFoldDB" id="A0A2U2MSU8"/>
<evidence type="ECO:0000256" key="3">
    <source>
        <dbReference type="ARBA" id="ARBA00022989"/>
    </source>
</evidence>
<evidence type="ECO:0000256" key="4">
    <source>
        <dbReference type="ARBA" id="ARBA00023136"/>
    </source>
</evidence>
<dbReference type="PROSITE" id="PS51257">
    <property type="entry name" value="PROKAR_LIPOPROTEIN"/>
    <property type="match status" value="1"/>
</dbReference>
<evidence type="ECO:0000313" key="7">
    <source>
        <dbReference type="EMBL" id="PWG59928.1"/>
    </source>
</evidence>
<evidence type="ECO:0000256" key="5">
    <source>
        <dbReference type="SAM" id="Phobius"/>
    </source>
</evidence>
<dbReference type="Proteomes" id="UP000245753">
    <property type="component" value="Unassembled WGS sequence"/>
</dbReference>
<evidence type="ECO:0000256" key="2">
    <source>
        <dbReference type="ARBA" id="ARBA00022692"/>
    </source>
</evidence>
<evidence type="ECO:0000313" key="8">
    <source>
        <dbReference type="Proteomes" id="UP000245753"/>
    </source>
</evidence>
<keyword evidence="3 5" id="KW-1133">Transmembrane helix</keyword>
<keyword evidence="2 5" id="KW-0812">Transmembrane</keyword>
<feature type="domain" description="ABC-2 type transporter transmembrane" evidence="6">
    <location>
        <begin position="29"/>
        <end position="428"/>
    </location>
</feature>
<evidence type="ECO:0000259" key="6">
    <source>
        <dbReference type="Pfam" id="PF12698"/>
    </source>
</evidence>
<feature type="transmembrane region" description="Helical" evidence="5">
    <location>
        <begin position="325"/>
        <end position="345"/>
    </location>
</feature>
<dbReference type="Pfam" id="PF12698">
    <property type="entry name" value="ABC2_membrane_3"/>
    <property type="match status" value="1"/>
</dbReference>
<dbReference type="InterPro" id="IPR051328">
    <property type="entry name" value="T7SS_ABC-Transporter"/>
</dbReference>
<feature type="transmembrane region" description="Helical" evidence="5">
    <location>
        <begin position="414"/>
        <end position="433"/>
    </location>
</feature>
<sequence>MQGKKGTMQSNIRRYARYLLPLVAIAAVSCLMALMFYPMMNANMKNVPVAILSLDKGSEVQGKTTNIGDTLVDKMTSAASDSDDDPAIAWHEVHSRDDIDRGFDNHEYYAAIVIPKDFTAKQVAVKQTEAKKSMESATALAQAMMTAQTQAQMQARQKGLTGEAAQKAVQAAVQKAMQQAAAQQSGATSDSASSASVAPTIELTVDNAKSPMLANLLKQSLPAMLGKTGATVKTTTLHEGDVATNSSLPTAAMMGQNVLIMPTYLMSLIVSLLCAMQFARTSYDSRTQRWATFGMQLGAALVWSLGVALGADCIFAMLGSGWLSGSMVVFLWFASFALMSVLLGLMNIGRPLGILCGVLGMGLGMTSGLFPSELLPAFWHDWIYGWVPQRFIGEGVRAVLYGGEGWWNAGSEPMLVILCVGLAVFVLAGLMPLGRHKAREAAE</sequence>
<protein>
    <recommendedName>
        <fullName evidence="6">ABC-2 type transporter transmembrane domain-containing protein</fullName>
    </recommendedName>
</protein>
<keyword evidence="4 5" id="KW-0472">Membrane</keyword>
<reference evidence="7 8" key="1">
    <citation type="journal article" date="2018" name="Int. J. Syst. Evol. Microbiol.">
        <title>Bifidobacterium catulorum sp. nov., a novel taxon from the faeces of the baby common marmoset (Callithrix jacchus).</title>
        <authorList>
            <person name="Modesto M."/>
            <person name="Michelini S."/>
            <person name="Oki K."/>
            <person name="Biavati B."/>
            <person name="Watanabe K."/>
            <person name="Mattarelli P."/>
        </authorList>
    </citation>
    <scope>NUCLEOTIDE SEQUENCE [LARGE SCALE GENOMIC DNA]</scope>
    <source>
        <strain evidence="7 8">MRM 8.19</strain>
    </source>
</reference>
<feature type="transmembrane region" description="Helical" evidence="5">
    <location>
        <begin position="20"/>
        <end position="40"/>
    </location>
</feature>
<dbReference type="GO" id="GO:0140359">
    <property type="term" value="F:ABC-type transporter activity"/>
    <property type="evidence" value="ECO:0007669"/>
    <property type="project" value="InterPro"/>
</dbReference>
<feature type="transmembrane region" description="Helical" evidence="5">
    <location>
        <begin position="300"/>
        <end position="319"/>
    </location>
</feature>
<dbReference type="InterPro" id="IPR013525">
    <property type="entry name" value="ABC2_TM"/>
</dbReference>
<dbReference type="PANTHER" id="PTHR43077:SF5">
    <property type="entry name" value="PHAGE INFECTION PROTEIN"/>
    <property type="match status" value="1"/>
</dbReference>
<organism evidence="7 8">
    <name type="scientific">Bifidobacterium catulorum</name>
    <dbReference type="NCBI Taxonomy" id="1630173"/>
    <lineage>
        <taxon>Bacteria</taxon>
        <taxon>Bacillati</taxon>
        <taxon>Actinomycetota</taxon>
        <taxon>Actinomycetes</taxon>
        <taxon>Bifidobacteriales</taxon>
        <taxon>Bifidobacteriaceae</taxon>
        <taxon>Bifidobacterium</taxon>
    </lineage>
</organism>
<dbReference type="PANTHER" id="PTHR43077">
    <property type="entry name" value="TRANSPORT PERMEASE YVFS-RELATED"/>
    <property type="match status" value="1"/>
</dbReference>
<keyword evidence="8" id="KW-1185">Reference proteome</keyword>
<evidence type="ECO:0000256" key="1">
    <source>
        <dbReference type="ARBA" id="ARBA00004141"/>
    </source>
</evidence>
<proteinExistence type="predicted"/>
<feature type="transmembrane region" description="Helical" evidence="5">
    <location>
        <begin position="259"/>
        <end position="279"/>
    </location>
</feature>
<gene>
    <name evidence="7" type="ORF">DF200_05205</name>
</gene>
<comment type="subcellular location">
    <subcellularLocation>
        <location evidence="1">Membrane</location>
        <topology evidence="1">Multi-pass membrane protein</topology>
    </subcellularLocation>
</comment>
<feature type="transmembrane region" description="Helical" evidence="5">
    <location>
        <begin position="352"/>
        <end position="370"/>
    </location>
</feature>
<dbReference type="EMBL" id="QFFN01000010">
    <property type="protein sequence ID" value="PWG59928.1"/>
    <property type="molecule type" value="Genomic_DNA"/>
</dbReference>
<name>A0A2U2MSU8_9BIFI</name>
<dbReference type="GO" id="GO:0016020">
    <property type="term" value="C:membrane"/>
    <property type="evidence" value="ECO:0007669"/>
    <property type="project" value="UniProtKB-SubCell"/>
</dbReference>
<comment type="caution">
    <text evidence="7">The sequence shown here is derived from an EMBL/GenBank/DDBJ whole genome shotgun (WGS) entry which is preliminary data.</text>
</comment>